<dbReference type="HOGENOM" id="CLU_024908_0_0_1"/>
<proteinExistence type="predicted"/>
<dbReference type="AlphaFoldDB" id="H3ATL0"/>
<dbReference type="STRING" id="7897.ENSLACP00000012981"/>
<dbReference type="InParanoid" id="H3ATL0"/>
<comment type="caution">
    <text evidence="9">Lacks conserved residue(s) required for the propagation of feature annotation.</text>
</comment>
<dbReference type="Gene3D" id="3.10.250.10">
    <property type="entry name" value="SRCR-like domain"/>
    <property type="match status" value="3"/>
</dbReference>
<keyword evidence="13" id="KW-1185">Reference proteome</keyword>
<feature type="disulfide bond" evidence="9">
    <location>
        <begin position="26"/>
        <end position="90"/>
    </location>
</feature>
<evidence type="ECO:0000313" key="12">
    <source>
        <dbReference type="Ensembl" id="ENSLACP00000012981.1"/>
    </source>
</evidence>
<keyword evidence="3 9" id="KW-1015">Disulfide bond</keyword>
<dbReference type="PROSITE" id="PS00420">
    <property type="entry name" value="SRCR_1"/>
    <property type="match status" value="2"/>
</dbReference>
<feature type="disulfide bond" evidence="9">
    <location>
        <begin position="133"/>
        <end position="143"/>
    </location>
</feature>
<evidence type="ECO:0000256" key="8">
    <source>
        <dbReference type="ARBA" id="ARBA00069168"/>
    </source>
</evidence>
<dbReference type="InterPro" id="IPR001507">
    <property type="entry name" value="ZP_dom"/>
</dbReference>
<dbReference type="Pfam" id="PF00530">
    <property type="entry name" value="SRCR"/>
    <property type="match status" value="3"/>
</dbReference>
<dbReference type="Gene3D" id="2.60.40.3210">
    <property type="entry name" value="Zona pellucida, ZP-N domain"/>
    <property type="match status" value="1"/>
</dbReference>
<reference evidence="12" key="2">
    <citation type="submission" date="2025-08" db="UniProtKB">
        <authorList>
            <consortium name="Ensembl"/>
        </authorList>
    </citation>
    <scope>IDENTIFICATION</scope>
</reference>
<sequence>VRLVDGPHRCGGRVEVYHNGEWGTVCDDDWGIADAEVVCREIGCGPAVSAPGSARFGQGSGRIWLDDVACTAAAASIFDCKASSWGSHNCGHGEDAGIVCSGKEIGCGSAVSAPGSARFGQGPGRIWLDDVACTAAAASIFDCKASLWGSHNCGHGEDAGVVCSGKFYIHYDWCVVYYSYDYKQCVYCPSMHHGAYIEYLFATKKAAPERTRVKRAPDSVHLTPCNDKTCNENVSFLLHYCFKKSQCAFLPFWSFSPNSSFIGTEKPLTDGSELAGTESTTDFEKQKQKQEQPRYRFMLSNTLSPLKLTKVFSYCTFTNKESFALHSSDIKLSSISWGLYLKKINNRCEEKVLNSNIHYFDKLKYFKCECKLFWVCLYYFCKGGEVKQHIDSIIDPTGEVRLVNGTHLCAGRVEIHHNGEWGTVCDDGWGLEEAEVVCREIGCGSAVSAPRSARFGQGSGRIWLDNVACTAATASIFKCKASSWGSHNCGHGQDAGVVCSAAKSILKQSSIFFGKKNPTGGANTVCTDTTMTLSVPKSSFNRLHNIHFHLNDPSCSVTSNGTHIIASVSLNSCGTQMKETRDYIIFKNEITSFNHPHFVITRKHDVQIPFSCSFPKRTNVAASFHVHKGAYIFSEPGFGHFSYVFEFYTDRHYTSIIDPASYPVEVELQDMMYMEVQAQSSLSSIEVFVESCRATAHDDPNDSLYYDIIKDGCLEDDTVEIYPSRQTEFRFGMKAFTFIGNFQEVYMSCTVILCTSEDTNTRCAQGCTNGT</sequence>
<reference evidence="13" key="1">
    <citation type="submission" date="2011-08" db="EMBL/GenBank/DDBJ databases">
        <title>The draft genome of Latimeria chalumnae.</title>
        <authorList>
            <person name="Di Palma F."/>
            <person name="Alfoldi J."/>
            <person name="Johnson J."/>
            <person name="Berlin A."/>
            <person name="Gnerre S."/>
            <person name="Jaffe D."/>
            <person name="MacCallum I."/>
            <person name="Young S."/>
            <person name="Walker B.J."/>
            <person name="Lander E."/>
            <person name="Lindblad-Toh K."/>
        </authorList>
    </citation>
    <scope>NUCLEOTIDE SEQUENCE [LARGE SCALE GENOMIC DNA]</scope>
    <source>
        <strain evidence="13">Wild caught</strain>
    </source>
</reference>
<dbReference type="EMBL" id="AFYH01144973">
    <property type="status" value="NOT_ANNOTATED_CDS"/>
    <property type="molecule type" value="Genomic_DNA"/>
</dbReference>
<dbReference type="SMART" id="SM00241">
    <property type="entry name" value="ZP"/>
    <property type="match status" value="1"/>
</dbReference>
<evidence type="ECO:0000256" key="6">
    <source>
        <dbReference type="ARBA" id="ARBA00058074"/>
    </source>
</evidence>
<evidence type="ECO:0000313" key="13">
    <source>
        <dbReference type="Proteomes" id="UP000008672"/>
    </source>
</evidence>
<evidence type="ECO:0000256" key="5">
    <source>
        <dbReference type="ARBA" id="ARBA00023180"/>
    </source>
</evidence>
<dbReference type="Gene3D" id="2.60.40.4100">
    <property type="entry name" value="Zona pellucida, ZP-C domain"/>
    <property type="match status" value="1"/>
</dbReference>
<feature type="disulfide bond" evidence="9">
    <location>
        <begin position="70"/>
        <end position="80"/>
    </location>
</feature>
<keyword evidence="1" id="KW-0732">Signal</keyword>
<dbReference type="PRINTS" id="PR00258">
    <property type="entry name" value="SPERACTRCPTR"/>
</dbReference>
<organism evidence="12 13">
    <name type="scientific">Latimeria chalumnae</name>
    <name type="common">Coelacanth</name>
    <dbReference type="NCBI Taxonomy" id="7897"/>
    <lineage>
        <taxon>Eukaryota</taxon>
        <taxon>Metazoa</taxon>
        <taxon>Chordata</taxon>
        <taxon>Craniata</taxon>
        <taxon>Vertebrata</taxon>
        <taxon>Euteleostomi</taxon>
        <taxon>Coelacanthiformes</taxon>
        <taxon>Coelacanthidae</taxon>
        <taxon>Latimeria</taxon>
    </lineage>
</organism>
<comment type="function">
    <text evidence="6">Binds to extracellular matrix proteins. Binds to pathogen-associated molecular patterns (PAMPs) present on the cell walls of Gram-positive and Gram-negative bacteria and fungi, behaving as a pattern recognition receptor (PRR). Induces bacterial and fungal aggregation and subsequent inhibition of PAMP-induced cytokine release. Does not possess intrinsic bactericidal activity. May play a role in the innate defense and homeostasis of certain epithelial surfaces.</text>
</comment>
<dbReference type="GO" id="GO:0016020">
    <property type="term" value="C:membrane"/>
    <property type="evidence" value="ECO:0007669"/>
    <property type="project" value="InterPro"/>
</dbReference>
<feature type="disulfide bond" evidence="9">
    <location>
        <begin position="425"/>
        <end position="489"/>
    </location>
</feature>
<feature type="domain" description="SRCR" evidence="10">
    <location>
        <begin position="400"/>
        <end position="500"/>
    </location>
</feature>
<keyword evidence="2" id="KW-0677">Repeat</keyword>
<feature type="disulfide bond" evidence="9">
    <location>
        <begin position="39"/>
        <end position="100"/>
    </location>
</feature>
<dbReference type="Pfam" id="PF00100">
    <property type="entry name" value="Zona_pellucida"/>
    <property type="match status" value="1"/>
</dbReference>
<evidence type="ECO:0000256" key="9">
    <source>
        <dbReference type="PROSITE-ProRule" id="PRU00196"/>
    </source>
</evidence>
<dbReference type="InterPro" id="IPR055355">
    <property type="entry name" value="ZP-C"/>
</dbReference>
<reference evidence="12" key="3">
    <citation type="submission" date="2025-09" db="UniProtKB">
        <authorList>
            <consortium name="Ensembl"/>
        </authorList>
    </citation>
    <scope>IDENTIFICATION</scope>
</reference>
<dbReference type="InterPro" id="IPR001190">
    <property type="entry name" value="SRCR"/>
</dbReference>
<dbReference type="Pfam" id="PF23344">
    <property type="entry name" value="ZP-N"/>
    <property type="match status" value="1"/>
</dbReference>
<dbReference type="PROSITE" id="PS51034">
    <property type="entry name" value="ZP_2"/>
    <property type="match status" value="1"/>
</dbReference>
<dbReference type="InterPro" id="IPR036772">
    <property type="entry name" value="SRCR-like_dom_sf"/>
</dbReference>
<dbReference type="InterPro" id="IPR055356">
    <property type="entry name" value="ZP-N"/>
</dbReference>
<evidence type="ECO:0000256" key="3">
    <source>
        <dbReference type="ARBA" id="ARBA00023157"/>
    </source>
</evidence>
<feature type="domain" description="SRCR" evidence="10">
    <location>
        <begin position="103"/>
        <end position="164"/>
    </location>
</feature>
<name>H3ATL0_LATCH</name>
<feature type="disulfide bond" evidence="9">
    <location>
        <begin position="469"/>
        <end position="479"/>
    </location>
</feature>
<feature type="domain" description="SRCR" evidence="10">
    <location>
        <begin position="1"/>
        <end position="101"/>
    </location>
</feature>
<keyword evidence="5" id="KW-0325">Glycoprotein</keyword>
<dbReference type="InterPro" id="IPR042235">
    <property type="entry name" value="ZP-C_dom"/>
</dbReference>
<feature type="disulfide bond" evidence="9">
    <location>
        <begin position="438"/>
        <end position="499"/>
    </location>
</feature>
<protein>
    <recommendedName>
        <fullName evidence="8">Soluble scavenger receptor cysteine-rich domain-containing protein SSC5D</fullName>
    </recommendedName>
</protein>
<accession>H3ATL0</accession>
<feature type="domain" description="ZP" evidence="11">
    <location>
        <begin position="525"/>
        <end position="770"/>
    </location>
</feature>
<evidence type="ECO:0000256" key="7">
    <source>
        <dbReference type="ARBA" id="ARBA00064153"/>
    </source>
</evidence>
<dbReference type="Proteomes" id="UP000008672">
    <property type="component" value="Unassembled WGS sequence"/>
</dbReference>
<dbReference type="EMBL" id="AFYH01144974">
    <property type="status" value="NOT_ANNOTATED_CDS"/>
    <property type="molecule type" value="Genomic_DNA"/>
</dbReference>
<keyword evidence="4" id="KW-0675">Receptor</keyword>
<dbReference type="PROSITE" id="PS50287">
    <property type="entry name" value="SRCR_2"/>
    <property type="match status" value="3"/>
</dbReference>
<evidence type="ECO:0000259" key="11">
    <source>
        <dbReference type="PROSITE" id="PS51034"/>
    </source>
</evidence>
<evidence type="ECO:0000256" key="4">
    <source>
        <dbReference type="ARBA" id="ARBA00023170"/>
    </source>
</evidence>
<dbReference type="SUPFAM" id="SSF56487">
    <property type="entry name" value="SRCR-like"/>
    <property type="match status" value="3"/>
</dbReference>
<dbReference type="SMART" id="SM00202">
    <property type="entry name" value="SR"/>
    <property type="match status" value="3"/>
</dbReference>
<evidence type="ECO:0000256" key="1">
    <source>
        <dbReference type="ARBA" id="ARBA00022729"/>
    </source>
</evidence>
<dbReference type="eggNOG" id="ENOG502QQ5W">
    <property type="taxonomic scope" value="Eukaryota"/>
</dbReference>
<dbReference type="GeneTree" id="ENSGT00950000183145"/>
<evidence type="ECO:0000259" key="10">
    <source>
        <dbReference type="PROSITE" id="PS50287"/>
    </source>
</evidence>
<dbReference type="FunFam" id="3.10.250.10:FF:000007">
    <property type="entry name" value="Soluble scavenger receptor cysteine-rich domain-containing protein SSC5D"/>
    <property type="match status" value="2"/>
</dbReference>
<dbReference type="PANTHER" id="PTHR19331">
    <property type="entry name" value="SCAVENGER RECEPTOR DOMAIN-CONTAINING"/>
    <property type="match status" value="1"/>
</dbReference>
<comment type="subunit">
    <text evidence="7">Interacts with LGALS1 and laminin.</text>
</comment>
<evidence type="ECO:0000256" key="2">
    <source>
        <dbReference type="ARBA" id="ARBA00022737"/>
    </source>
</evidence>
<dbReference type="Ensembl" id="ENSLACT00000013076.1">
    <property type="protein sequence ID" value="ENSLACP00000012981.1"/>
    <property type="gene ID" value="ENSLACG00000011435.1"/>
</dbReference>